<keyword evidence="1" id="KW-0472">Membrane</keyword>
<sequence length="194" mass="20026">MTVSLFAARSRRRCARGLAAMSRLAAASALPAALLTIVSAPAMAATVERSLRIAHAAQPIRAAENPFTYTFTGLAPTISDGTLSIKGEGDFDSSGEYLSVSADGYGLGQITPGADRFIRDVTITQTALEGMLTDGALVVRLVLSPSVNQSAPGDFLTVRLRYEAPEVSVVPLPGAGAALGAGLGALVLAGRRRR</sequence>
<feature type="transmembrane region" description="Helical" evidence="1">
    <location>
        <begin position="169"/>
        <end position="189"/>
    </location>
</feature>
<keyword evidence="2" id="KW-0732">Signal</keyword>
<protein>
    <recommendedName>
        <fullName evidence="5">VPLPA-CTERM protein sorting domain-containing protein</fullName>
    </recommendedName>
</protein>
<reference evidence="3 4" key="1">
    <citation type="submission" date="2016-10" db="EMBL/GenBank/DDBJ databases">
        <authorList>
            <person name="de Groot N.N."/>
        </authorList>
    </citation>
    <scope>NUCLEOTIDE SEQUENCE [LARGE SCALE GENOMIC DNA]</scope>
    <source>
        <strain evidence="4">KMM 9023,NRIC 0796,JCM 17311,KCTC 23692</strain>
    </source>
</reference>
<dbReference type="RefSeq" id="WP_092075415.1">
    <property type="nucleotide sequence ID" value="NZ_FOYI01000001.1"/>
</dbReference>
<organism evidence="3 4">
    <name type="scientific">Poseidonocella sedimentorum</name>
    <dbReference type="NCBI Taxonomy" id="871652"/>
    <lineage>
        <taxon>Bacteria</taxon>
        <taxon>Pseudomonadati</taxon>
        <taxon>Pseudomonadota</taxon>
        <taxon>Alphaproteobacteria</taxon>
        <taxon>Rhodobacterales</taxon>
        <taxon>Roseobacteraceae</taxon>
        <taxon>Poseidonocella</taxon>
    </lineage>
</organism>
<keyword evidence="1" id="KW-1133">Transmembrane helix</keyword>
<evidence type="ECO:0000256" key="2">
    <source>
        <dbReference type="SAM" id="SignalP"/>
    </source>
</evidence>
<feature type="signal peptide" evidence="2">
    <location>
        <begin position="1"/>
        <end position="44"/>
    </location>
</feature>
<gene>
    <name evidence="3" type="ORF">SAMN04515673_10136</name>
</gene>
<dbReference type="STRING" id="871652.SAMN04515673_10136"/>
<feature type="chain" id="PRO_5011665168" description="VPLPA-CTERM protein sorting domain-containing protein" evidence="2">
    <location>
        <begin position="45"/>
        <end position="194"/>
    </location>
</feature>
<dbReference type="Proteomes" id="UP000199302">
    <property type="component" value="Unassembled WGS sequence"/>
</dbReference>
<evidence type="ECO:0000313" key="4">
    <source>
        <dbReference type="Proteomes" id="UP000199302"/>
    </source>
</evidence>
<keyword evidence="4" id="KW-1185">Reference proteome</keyword>
<keyword evidence="1" id="KW-0812">Transmembrane</keyword>
<accession>A0A1I6CMX1</accession>
<evidence type="ECO:0000313" key="3">
    <source>
        <dbReference type="EMBL" id="SFQ94520.1"/>
    </source>
</evidence>
<evidence type="ECO:0000256" key="1">
    <source>
        <dbReference type="SAM" id="Phobius"/>
    </source>
</evidence>
<evidence type="ECO:0008006" key="5">
    <source>
        <dbReference type="Google" id="ProtNLM"/>
    </source>
</evidence>
<name>A0A1I6CMX1_9RHOB</name>
<dbReference type="AlphaFoldDB" id="A0A1I6CMX1"/>
<proteinExistence type="predicted"/>
<dbReference type="EMBL" id="FOYI01000001">
    <property type="protein sequence ID" value="SFQ94520.1"/>
    <property type="molecule type" value="Genomic_DNA"/>
</dbReference>